<feature type="region of interest" description="Disordered" evidence="1">
    <location>
        <begin position="1"/>
        <end position="46"/>
    </location>
</feature>
<feature type="region of interest" description="Disordered" evidence="1">
    <location>
        <begin position="152"/>
        <end position="259"/>
    </location>
</feature>
<feature type="compositionally biased region" description="Basic and acidic residues" evidence="1">
    <location>
        <begin position="157"/>
        <end position="169"/>
    </location>
</feature>
<dbReference type="AlphaFoldDB" id="A0A1I2W313"/>
<evidence type="ECO:0000256" key="1">
    <source>
        <dbReference type="SAM" id="MobiDB-lite"/>
    </source>
</evidence>
<reference evidence="2 3" key="1">
    <citation type="submission" date="2016-10" db="EMBL/GenBank/DDBJ databases">
        <authorList>
            <person name="de Groot N.N."/>
        </authorList>
    </citation>
    <scope>NUCLEOTIDE SEQUENCE [LARGE SCALE GENOMIC DNA]</scope>
    <source>
        <strain evidence="2 3">OK461</strain>
    </source>
</reference>
<proteinExistence type="predicted"/>
<gene>
    <name evidence="2" type="ORF">SAMN02787118_13442</name>
</gene>
<feature type="compositionally biased region" description="Basic and acidic residues" evidence="1">
    <location>
        <begin position="214"/>
        <end position="225"/>
    </location>
</feature>
<evidence type="ECO:0000313" key="3">
    <source>
        <dbReference type="Proteomes" id="UP000181942"/>
    </source>
</evidence>
<organism evidence="2 3">
    <name type="scientific">Streptomyces mirabilis</name>
    <dbReference type="NCBI Taxonomy" id="68239"/>
    <lineage>
        <taxon>Bacteria</taxon>
        <taxon>Bacillati</taxon>
        <taxon>Actinomycetota</taxon>
        <taxon>Actinomycetes</taxon>
        <taxon>Kitasatosporales</taxon>
        <taxon>Streptomycetaceae</taxon>
        <taxon>Streptomyces</taxon>
    </lineage>
</organism>
<dbReference type="Proteomes" id="UP000181942">
    <property type="component" value="Unassembled WGS sequence"/>
</dbReference>
<dbReference type="EMBL" id="FONR01000034">
    <property type="protein sequence ID" value="SFG94436.1"/>
    <property type="molecule type" value="Genomic_DNA"/>
</dbReference>
<sequence length="259" mass="27678">MSVGDVGGVLTTGPMGRRLFVSGPEGGARGADRHRVEPRARPGTRRSRVGLLGVRRVHGSPRMRTHSGDHGPLDLAGRGDQVGAALVATVVVRGSRSSAMARTTGSRSGTSPRTLSSFATMTSLMFFPTSCHRSEQRHLHCPAAGRRRLVGRRHRLAGRDHCQRRERISPLRTVHKLTSPRSVGPTAPRCRSTPSAPPRSSPAPQSQRSRSHHGREGGDVGADPRQRRRPCRAPVVVAEGGRAPWQCTRATGGGAPGDV</sequence>
<name>A0A1I2W313_9ACTN</name>
<accession>A0A1I2W313</accession>
<evidence type="ECO:0000313" key="2">
    <source>
        <dbReference type="EMBL" id="SFG94436.1"/>
    </source>
</evidence>
<feature type="compositionally biased region" description="Basic and acidic residues" evidence="1">
    <location>
        <begin position="30"/>
        <end position="40"/>
    </location>
</feature>
<protein>
    <submittedName>
        <fullName evidence="2">Uncharacterized protein</fullName>
    </submittedName>
</protein>